<keyword evidence="6" id="KW-0472">Membrane</keyword>
<feature type="transmembrane region" description="Helical" evidence="6">
    <location>
        <begin position="394"/>
        <end position="415"/>
    </location>
</feature>
<dbReference type="InterPro" id="IPR023827">
    <property type="entry name" value="Peptidase_S8_Asp-AS"/>
</dbReference>
<reference evidence="8 9" key="1">
    <citation type="submission" date="2021-05" db="EMBL/GenBank/DDBJ databases">
        <title>Description of Cellulomonas sp. DKR-3 sp. nov.</title>
        <authorList>
            <person name="Dahal R.H."/>
            <person name="Chaudhary D.K."/>
        </authorList>
    </citation>
    <scope>NUCLEOTIDE SEQUENCE [LARGE SCALE GENOMIC DNA]</scope>
    <source>
        <strain evidence="8 9">DKR-3</strain>
    </source>
</reference>
<keyword evidence="3 5" id="KW-0378">Hydrolase</keyword>
<dbReference type="PROSITE" id="PS00137">
    <property type="entry name" value="SUBTILASE_HIS"/>
    <property type="match status" value="1"/>
</dbReference>
<dbReference type="PANTHER" id="PTHR43806:SF11">
    <property type="entry name" value="CEREVISIN-RELATED"/>
    <property type="match status" value="1"/>
</dbReference>
<evidence type="ECO:0000313" key="9">
    <source>
        <dbReference type="Proteomes" id="UP000722125"/>
    </source>
</evidence>
<dbReference type="InterPro" id="IPR036852">
    <property type="entry name" value="Peptidase_S8/S53_dom_sf"/>
</dbReference>
<dbReference type="EMBL" id="JAHBOH010000001">
    <property type="protein sequence ID" value="MBT0994266.1"/>
    <property type="molecule type" value="Genomic_DNA"/>
</dbReference>
<keyword evidence="2 5" id="KW-0645">Protease</keyword>
<evidence type="ECO:0000256" key="4">
    <source>
        <dbReference type="ARBA" id="ARBA00022825"/>
    </source>
</evidence>
<evidence type="ECO:0000313" key="8">
    <source>
        <dbReference type="EMBL" id="MBT0994266.1"/>
    </source>
</evidence>
<dbReference type="PROSITE" id="PS00136">
    <property type="entry name" value="SUBTILASE_ASP"/>
    <property type="match status" value="1"/>
</dbReference>
<dbReference type="Proteomes" id="UP000722125">
    <property type="component" value="Unassembled WGS sequence"/>
</dbReference>
<name>A0ABS5TYS7_9CELL</name>
<feature type="domain" description="Peptidase S8/S53" evidence="7">
    <location>
        <begin position="78"/>
        <end position="342"/>
    </location>
</feature>
<evidence type="ECO:0000259" key="7">
    <source>
        <dbReference type="Pfam" id="PF00082"/>
    </source>
</evidence>
<gene>
    <name evidence="8" type="ORF">KIN34_08195</name>
</gene>
<organism evidence="8 9">
    <name type="scientific">Cellulomonas fulva</name>
    <dbReference type="NCBI Taxonomy" id="2835530"/>
    <lineage>
        <taxon>Bacteria</taxon>
        <taxon>Bacillati</taxon>
        <taxon>Actinomycetota</taxon>
        <taxon>Actinomycetes</taxon>
        <taxon>Micrococcales</taxon>
        <taxon>Cellulomonadaceae</taxon>
        <taxon>Cellulomonas</taxon>
    </lineage>
</organism>
<evidence type="ECO:0000256" key="6">
    <source>
        <dbReference type="SAM" id="Phobius"/>
    </source>
</evidence>
<protein>
    <submittedName>
        <fullName evidence="8">S8 family serine peptidase</fullName>
    </submittedName>
</protein>
<evidence type="ECO:0000256" key="5">
    <source>
        <dbReference type="PROSITE-ProRule" id="PRU01240"/>
    </source>
</evidence>
<evidence type="ECO:0000256" key="1">
    <source>
        <dbReference type="ARBA" id="ARBA00011073"/>
    </source>
</evidence>
<dbReference type="InterPro" id="IPR015500">
    <property type="entry name" value="Peptidase_S8_subtilisin-rel"/>
</dbReference>
<keyword evidence="4 5" id="KW-0720">Serine protease</keyword>
<feature type="active site" description="Charge relay system" evidence="5">
    <location>
        <position position="87"/>
    </location>
</feature>
<proteinExistence type="inferred from homology"/>
<accession>A0ABS5TYS7</accession>
<feature type="active site" description="Charge relay system" evidence="5">
    <location>
        <position position="123"/>
    </location>
</feature>
<comment type="similarity">
    <text evidence="1 5">Belongs to the peptidase S8 family.</text>
</comment>
<keyword evidence="9" id="KW-1185">Reference proteome</keyword>
<feature type="active site" description="Charge relay system" evidence="5">
    <location>
        <position position="294"/>
    </location>
</feature>
<dbReference type="SUPFAM" id="SSF52743">
    <property type="entry name" value="Subtilisin-like"/>
    <property type="match status" value="1"/>
</dbReference>
<comment type="caution">
    <text evidence="8">The sequence shown here is derived from an EMBL/GenBank/DDBJ whole genome shotgun (WGS) entry which is preliminary data.</text>
</comment>
<sequence length="424" mass="42926">MTTASVPPARRVTGTALLVLAVGVLTGAGVAAGPAADAAERTAATEQTCGDQPERLETAAPPALTWLAADQAWATATGAGVVVAVVDSGVDVRNPHLADAVEKGTDVVGKSKDATGRTDTWSHGTAVAGIIAAREVQGSGVVGLAPDSTILPVRVYYGDDEQWNDAGLGPTAARMADGIRWAAEHGADVINVSMSASTDDPDLHAAVREATAAGALVVASAGNRQTADDTSDRPRYPAAYPEVLGVAAVGSDLQPSGESIHGEQVGVAAPGQQVLSVFPGEGDCWYAADAASSSWSTAYVSAAAALVAERFPDESPAQWAYRLQVTAARASAGERTDEVGWGVVRPDQALVFVDDGTAVGPPNPAATPTPAAAAPTPVQVAPAVDPLAPVRDAAVWWALAGAAVVTLTALAWRLVPRGPSRRVP</sequence>
<dbReference type="Pfam" id="PF00082">
    <property type="entry name" value="Peptidase_S8"/>
    <property type="match status" value="1"/>
</dbReference>
<dbReference type="RefSeq" id="WP_214349084.1">
    <property type="nucleotide sequence ID" value="NZ_JAHBOH010000001.1"/>
</dbReference>
<evidence type="ECO:0000256" key="2">
    <source>
        <dbReference type="ARBA" id="ARBA00022670"/>
    </source>
</evidence>
<keyword evidence="6" id="KW-0812">Transmembrane</keyword>
<dbReference type="Gene3D" id="3.40.50.200">
    <property type="entry name" value="Peptidase S8/S53 domain"/>
    <property type="match status" value="1"/>
</dbReference>
<keyword evidence="6" id="KW-1133">Transmembrane helix</keyword>
<dbReference type="PRINTS" id="PR00723">
    <property type="entry name" value="SUBTILISIN"/>
</dbReference>
<dbReference type="PROSITE" id="PS51892">
    <property type="entry name" value="SUBTILASE"/>
    <property type="match status" value="1"/>
</dbReference>
<dbReference type="InterPro" id="IPR000209">
    <property type="entry name" value="Peptidase_S8/S53_dom"/>
</dbReference>
<evidence type="ECO:0000256" key="3">
    <source>
        <dbReference type="ARBA" id="ARBA00022801"/>
    </source>
</evidence>
<dbReference type="InterPro" id="IPR022398">
    <property type="entry name" value="Peptidase_S8_His-AS"/>
</dbReference>
<dbReference type="PANTHER" id="PTHR43806">
    <property type="entry name" value="PEPTIDASE S8"/>
    <property type="match status" value="1"/>
</dbReference>
<dbReference type="InterPro" id="IPR050131">
    <property type="entry name" value="Peptidase_S8_subtilisin-like"/>
</dbReference>